<evidence type="ECO:0000313" key="1">
    <source>
        <dbReference type="EMBL" id="PWZ54091.1"/>
    </source>
</evidence>
<comment type="caution">
    <text evidence="1">The sequence shown here is derived from an EMBL/GenBank/DDBJ whole genome shotgun (WGS) entry which is preliminary data.</text>
</comment>
<name>A0A317Y8H5_MAIZE</name>
<gene>
    <name evidence="1" type="ORF">Zm00014a_028253</name>
</gene>
<dbReference type="AlphaFoldDB" id="A0A317Y8H5"/>
<organism evidence="1">
    <name type="scientific">Zea mays</name>
    <name type="common">Maize</name>
    <dbReference type="NCBI Taxonomy" id="4577"/>
    <lineage>
        <taxon>Eukaryota</taxon>
        <taxon>Viridiplantae</taxon>
        <taxon>Streptophyta</taxon>
        <taxon>Embryophyta</taxon>
        <taxon>Tracheophyta</taxon>
        <taxon>Spermatophyta</taxon>
        <taxon>Magnoliopsida</taxon>
        <taxon>Liliopsida</taxon>
        <taxon>Poales</taxon>
        <taxon>Poaceae</taxon>
        <taxon>PACMAD clade</taxon>
        <taxon>Panicoideae</taxon>
        <taxon>Andropogonodae</taxon>
        <taxon>Andropogoneae</taxon>
        <taxon>Tripsacinae</taxon>
        <taxon>Zea</taxon>
    </lineage>
</organism>
<reference evidence="1" key="1">
    <citation type="journal article" date="2018" name="Nat. Genet.">
        <title>Extensive intraspecific gene order and gene structural variations between Mo17 and other maize genomes.</title>
        <authorList>
            <person name="Sun S."/>
            <person name="Zhou Y."/>
            <person name="Chen J."/>
            <person name="Shi J."/>
            <person name="Zhao H."/>
            <person name="Zhao H."/>
            <person name="Song W."/>
            <person name="Zhang M."/>
            <person name="Cui Y."/>
            <person name="Dong X."/>
            <person name="Liu H."/>
            <person name="Ma X."/>
            <person name="Jiao Y."/>
            <person name="Wang B."/>
            <person name="Wei X."/>
            <person name="Stein J.C."/>
            <person name="Glaubitz J.C."/>
            <person name="Lu F."/>
            <person name="Yu G."/>
            <person name="Liang C."/>
            <person name="Fengler K."/>
            <person name="Li B."/>
            <person name="Rafalski A."/>
            <person name="Schnable P.S."/>
            <person name="Ware D.H."/>
            <person name="Buckler E.S."/>
            <person name="Lai J."/>
        </authorList>
    </citation>
    <scope>NUCLEOTIDE SEQUENCE [LARGE SCALE GENOMIC DNA]</scope>
    <source>
        <tissue evidence="1">Seedling</tissue>
    </source>
</reference>
<protein>
    <submittedName>
        <fullName evidence="1">Uncharacterized protein</fullName>
    </submittedName>
</protein>
<dbReference type="EMBL" id="NCVQ01000001">
    <property type="protein sequence ID" value="PWZ54091.1"/>
    <property type="molecule type" value="Genomic_DNA"/>
</dbReference>
<proteinExistence type="predicted"/>
<sequence>MHSLLRTIHTYCSWIHEIVNRGDVKLCKVHMNLNFDDWLTKPLSHPNNEKHTSAIGIRYPHDWVQCK</sequence>
<dbReference type="Proteomes" id="UP000251960">
    <property type="component" value="Chromosome 1"/>
</dbReference>
<accession>A0A317Y8H5</accession>